<proteinExistence type="predicted"/>
<accession>M4C1D5</accession>
<evidence type="ECO:0000259" key="2">
    <source>
        <dbReference type="PROSITE" id="PS51465"/>
    </source>
</evidence>
<reference evidence="3" key="2">
    <citation type="submission" date="2015-06" db="UniProtKB">
        <authorList>
            <consortium name="EnsemblProtists"/>
        </authorList>
    </citation>
    <scope>IDENTIFICATION</scope>
    <source>
        <strain evidence="3">Emoy2</strain>
    </source>
</reference>
<dbReference type="AlphaFoldDB" id="M4C1D5"/>
<dbReference type="Gene3D" id="3.30.60.30">
    <property type="match status" value="1"/>
</dbReference>
<dbReference type="InParanoid" id="M4C1D5"/>
<dbReference type="EMBL" id="JH598091">
    <property type="status" value="NOT_ANNOTATED_CDS"/>
    <property type="molecule type" value="Genomic_DNA"/>
</dbReference>
<keyword evidence="4" id="KW-1185">Reference proteome</keyword>
<feature type="compositionally biased region" description="Low complexity" evidence="1">
    <location>
        <begin position="75"/>
        <end position="86"/>
    </location>
</feature>
<name>M4C1D5_HYAAE</name>
<organism evidence="3 4">
    <name type="scientific">Hyaloperonospora arabidopsidis (strain Emoy2)</name>
    <name type="common">Downy mildew agent</name>
    <name type="synonym">Peronospora arabidopsidis</name>
    <dbReference type="NCBI Taxonomy" id="559515"/>
    <lineage>
        <taxon>Eukaryota</taxon>
        <taxon>Sar</taxon>
        <taxon>Stramenopiles</taxon>
        <taxon>Oomycota</taxon>
        <taxon>Peronosporomycetes</taxon>
        <taxon>Peronosporales</taxon>
        <taxon>Peronosporaceae</taxon>
        <taxon>Hyaloperonospora</taxon>
    </lineage>
</organism>
<dbReference type="EnsemblProtists" id="HpaT812873">
    <property type="protein sequence ID" value="HpaP812873"/>
    <property type="gene ID" value="HpaG812873"/>
</dbReference>
<dbReference type="CDD" id="cd00104">
    <property type="entry name" value="KAZAL_FS"/>
    <property type="match status" value="1"/>
</dbReference>
<dbReference type="eggNOG" id="ENOG502SYAK">
    <property type="taxonomic scope" value="Eukaryota"/>
</dbReference>
<evidence type="ECO:0000313" key="3">
    <source>
        <dbReference type="EnsemblProtists" id="HpaP812873"/>
    </source>
</evidence>
<reference evidence="4" key="1">
    <citation type="journal article" date="2010" name="Science">
        <title>Signatures of adaptation to obligate biotrophy in the Hyaloperonospora arabidopsidis genome.</title>
        <authorList>
            <person name="Baxter L."/>
            <person name="Tripathy S."/>
            <person name="Ishaque N."/>
            <person name="Boot N."/>
            <person name="Cabral A."/>
            <person name="Kemen E."/>
            <person name="Thines M."/>
            <person name="Ah-Fong A."/>
            <person name="Anderson R."/>
            <person name="Badejoko W."/>
            <person name="Bittner-Eddy P."/>
            <person name="Boore J.L."/>
            <person name="Chibucos M.C."/>
            <person name="Coates M."/>
            <person name="Dehal P."/>
            <person name="Delehaunty K."/>
            <person name="Dong S."/>
            <person name="Downton P."/>
            <person name="Dumas B."/>
            <person name="Fabro G."/>
            <person name="Fronick C."/>
            <person name="Fuerstenberg S.I."/>
            <person name="Fulton L."/>
            <person name="Gaulin E."/>
            <person name="Govers F."/>
            <person name="Hughes L."/>
            <person name="Humphray S."/>
            <person name="Jiang R.H."/>
            <person name="Judelson H."/>
            <person name="Kamoun S."/>
            <person name="Kyung K."/>
            <person name="Meijer H."/>
            <person name="Minx P."/>
            <person name="Morris P."/>
            <person name="Nelson J."/>
            <person name="Phuntumart V."/>
            <person name="Qutob D."/>
            <person name="Rehmany A."/>
            <person name="Rougon-Cardoso A."/>
            <person name="Ryden P."/>
            <person name="Torto-Alalibo T."/>
            <person name="Studholme D."/>
            <person name="Wang Y."/>
            <person name="Win J."/>
            <person name="Wood J."/>
            <person name="Clifton S.W."/>
            <person name="Rogers J."/>
            <person name="Van den Ackerveken G."/>
            <person name="Jones J.D."/>
            <person name="McDowell J.M."/>
            <person name="Beynon J."/>
            <person name="Tyler B.M."/>
        </authorList>
    </citation>
    <scope>NUCLEOTIDE SEQUENCE [LARGE SCALE GENOMIC DNA]</scope>
    <source>
        <strain evidence="4">Emoy2</strain>
    </source>
</reference>
<dbReference type="HOGENOM" id="CLU_1565873_0_0_1"/>
<dbReference type="VEuPathDB" id="FungiDB:HpaG812872"/>
<evidence type="ECO:0000313" key="4">
    <source>
        <dbReference type="Proteomes" id="UP000011713"/>
    </source>
</evidence>
<dbReference type="OMA" id="IETEMIC"/>
<dbReference type="STRING" id="559515.M4C1D5"/>
<dbReference type="PROSITE" id="PS51465">
    <property type="entry name" value="KAZAL_2"/>
    <property type="match status" value="1"/>
</dbReference>
<dbReference type="InterPro" id="IPR036058">
    <property type="entry name" value="Kazal_dom_sf"/>
</dbReference>
<sequence length="171" mass="18550">METPPSAVNKDDYVTFDPKKFEKVDPISLTGLGPRRSPNDKFGSYERPPSTANPNNFTTFDPRDLPKRGSKWIEGPGPVVKPGSPGYKNEEADKAWKDFIAQGSSYGADVAPVRCPEECGAETVIETEMICGNNGLTYASECCLHTHQGDQPVEKAHEGSCNMISAGPLET</sequence>
<dbReference type="SUPFAM" id="SSF100895">
    <property type="entry name" value="Kazal-type serine protease inhibitors"/>
    <property type="match status" value="1"/>
</dbReference>
<feature type="region of interest" description="Disordered" evidence="1">
    <location>
        <begin position="27"/>
        <end position="88"/>
    </location>
</feature>
<dbReference type="Proteomes" id="UP000011713">
    <property type="component" value="Unassembled WGS sequence"/>
</dbReference>
<dbReference type="SMART" id="SM00280">
    <property type="entry name" value="KAZAL"/>
    <property type="match status" value="1"/>
</dbReference>
<dbReference type="Pfam" id="PF00050">
    <property type="entry name" value="Kazal_1"/>
    <property type="match status" value="1"/>
</dbReference>
<evidence type="ECO:0000256" key="1">
    <source>
        <dbReference type="SAM" id="MobiDB-lite"/>
    </source>
</evidence>
<protein>
    <recommendedName>
        <fullName evidence="2">Kazal-like domain-containing protein</fullName>
    </recommendedName>
</protein>
<dbReference type="InterPro" id="IPR002350">
    <property type="entry name" value="Kazal_dom"/>
</dbReference>
<dbReference type="EnsemblProtists" id="HpaT812872">
    <property type="protein sequence ID" value="HpaP812872"/>
    <property type="gene ID" value="HpaG812872"/>
</dbReference>
<feature type="compositionally biased region" description="Polar residues" evidence="1">
    <location>
        <begin position="50"/>
        <end position="59"/>
    </location>
</feature>
<feature type="domain" description="Kazal-like" evidence="2">
    <location>
        <begin position="109"/>
        <end position="163"/>
    </location>
</feature>